<dbReference type="Pfam" id="PF06452">
    <property type="entry name" value="CBM9_1"/>
    <property type="match status" value="1"/>
</dbReference>
<evidence type="ECO:0000259" key="1">
    <source>
        <dbReference type="Pfam" id="PF06452"/>
    </source>
</evidence>
<evidence type="ECO:0000313" key="2">
    <source>
        <dbReference type="EMBL" id="SVB01172.1"/>
    </source>
</evidence>
<feature type="domain" description="Carbohydrate-binding" evidence="1">
    <location>
        <begin position="45"/>
        <end position="110"/>
    </location>
</feature>
<dbReference type="AlphaFoldDB" id="A0A382AJ73"/>
<dbReference type="InterPro" id="IPR010502">
    <property type="entry name" value="Carb-bd_dom_fam9"/>
</dbReference>
<dbReference type="EMBL" id="UINC01025497">
    <property type="protein sequence ID" value="SVB01172.1"/>
    <property type="molecule type" value="Genomic_DNA"/>
</dbReference>
<protein>
    <recommendedName>
        <fullName evidence="1">Carbohydrate-binding domain-containing protein</fullName>
    </recommendedName>
</protein>
<dbReference type="GO" id="GO:0016052">
    <property type="term" value="P:carbohydrate catabolic process"/>
    <property type="evidence" value="ECO:0007669"/>
    <property type="project" value="InterPro"/>
</dbReference>
<organism evidence="2">
    <name type="scientific">marine metagenome</name>
    <dbReference type="NCBI Taxonomy" id="408172"/>
    <lineage>
        <taxon>unclassified sequences</taxon>
        <taxon>metagenomes</taxon>
        <taxon>ecological metagenomes</taxon>
    </lineage>
</organism>
<accession>A0A382AJ73</accession>
<feature type="non-terminal residue" evidence="2">
    <location>
        <position position="162"/>
    </location>
</feature>
<feature type="non-terminal residue" evidence="2">
    <location>
        <position position="1"/>
    </location>
</feature>
<dbReference type="SUPFAM" id="SSF49344">
    <property type="entry name" value="CBD9-like"/>
    <property type="match status" value="1"/>
</dbReference>
<gene>
    <name evidence="2" type="ORF">METZ01_LOCUS154026</name>
</gene>
<proteinExistence type="predicted"/>
<dbReference type="GO" id="GO:0030246">
    <property type="term" value="F:carbohydrate binding"/>
    <property type="evidence" value="ECO:0007669"/>
    <property type="project" value="InterPro"/>
</dbReference>
<dbReference type="GO" id="GO:0004553">
    <property type="term" value="F:hydrolase activity, hydrolyzing O-glycosyl compounds"/>
    <property type="evidence" value="ECO:0007669"/>
    <property type="project" value="InterPro"/>
</dbReference>
<name>A0A382AJ73_9ZZZZ</name>
<dbReference type="Gene3D" id="2.60.40.1190">
    <property type="match status" value="1"/>
</dbReference>
<sequence>VKRNVLAFIFLLIGLSSSVPDISAQETSDPVLQALQLSDGVAFDLDGQLLEEVWKQAIPISDFTQQEPVEGAEPSERTEVRVLFDNDNLYIGAMIYDDPEGILANQLERDASLGSDDRFMWILDTFRDGRTGYFFEINAAGLMGDGLMGGGGRGGGRGGFGG</sequence>
<reference evidence="2" key="1">
    <citation type="submission" date="2018-05" db="EMBL/GenBank/DDBJ databases">
        <authorList>
            <person name="Lanie J.A."/>
            <person name="Ng W.-L."/>
            <person name="Kazmierczak K.M."/>
            <person name="Andrzejewski T.M."/>
            <person name="Davidsen T.M."/>
            <person name="Wayne K.J."/>
            <person name="Tettelin H."/>
            <person name="Glass J.I."/>
            <person name="Rusch D."/>
            <person name="Podicherti R."/>
            <person name="Tsui H.-C.T."/>
            <person name="Winkler M.E."/>
        </authorList>
    </citation>
    <scope>NUCLEOTIDE SEQUENCE</scope>
</reference>